<reference evidence="2 3" key="1">
    <citation type="submission" date="2019-01" db="EMBL/GenBank/DDBJ databases">
        <title>Agromyces.</title>
        <authorList>
            <person name="Li J."/>
        </authorList>
    </citation>
    <scope>NUCLEOTIDE SEQUENCE [LARGE SCALE GENOMIC DNA]</scope>
    <source>
        <strain evidence="2 3">DSM 15934</strain>
    </source>
</reference>
<keyword evidence="1" id="KW-0812">Transmembrane</keyword>
<keyword evidence="3" id="KW-1185">Reference proteome</keyword>
<keyword evidence="1" id="KW-1133">Transmembrane helix</keyword>
<proteinExistence type="predicted"/>
<dbReference type="AlphaFoldDB" id="A0A4Q2KVI3"/>
<name>A0A4Q2KVI3_9MICO</name>
<evidence type="ECO:0000313" key="2">
    <source>
        <dbReference type="EMBL" id="RXZ67832.1"/>
    </source>
</evidence>
<gene>
    <name evidence="2" type="ORF">ESP51_16095</name>
</gene>
<feature type="transmembrane region" description="Helical" evidence="1">
    <location>
        <begin position="76"/>
        <end position="94"/>
    </location>
</feature>
<sequence>MTTVSEAHVPTTAQGRVTAAVVAFVIGAVYGAVTTVGHRNDWRLGDLAIPWGLVAALAGVTGLLLGIRLVAGGRGAAAAAAAGVIGVTALLTYAGSGASVLVAGDLVGTVWSIAPAFIAVLVVAWPKLPTTGRTGA</sequence>
<evidence type="ECO:0000256" key="1">
    <source>
        <dbReference type="SAM" id="Phobius"/>
    </source>
</evidence>
<feature type="transmembrane region" description="Helical" evidence="1">
    <location>
        <begin position="48"/>
        <end position="70"/>
    </location>
</feature>
<evidence type="ECO:0008006" key="4">
    <source>
        <dbReference type="Google" id="ProtNLM"/>
    </source>
</evidence>
<dbReference type="Proteomes" id="UP000293865">
    <property type="component" value="Unassembled WGS sequence"/>
</dbReference>
<dbReference type="RefSeq" id="WP_129521916.1">
    <property type="nucleotide sequence ID" value="NZ_SDPN01000038.1"/>
</dbReference>
<feature type="transmembrane region" description="Helical" evidence="1">
    <location>
        <begin position="17"/>
        <end position="36"/>
    </location>
</feature>
<comment type="caution">
    <text evidence="2">The sequence shown here is derived from an EMBL/GenBank/DDBJ whole genome shotgun (WGS) entry which is preliminary data.</text>
</comment>
<evidence type="ECO:0000313" key="3">
    <source>
        <dbReference type="Proteomes" id="UP000293865"/>
    </source>
</evidence>
<feature type="transmembrane region" description="Helical" evidence="1">
    <location>
        <begin position="106"/>
        <end position="125"/>
    </location>
</feature>
<organism evidence="2 3">
    <name type="scientific">Agromyces albus</name>
    <dbReference type="NCBI Taxonomy" id="205332"/>
    <lineage>
        <taxon>Bacteria</taxon>
        <taxon>Bacillati</taxon>
        <taxon>Actinomycetota</taxon>
        <taxon>Actinomycetes</taxon>
        <taxon>Micrococcales</taxon>
        <taxon>Microbacteriaceae</taxon>
        <taxon>Agromyces</taxon>
    </lineage>
</organism>
<protein>
    <recommendedName>
        <fullName evidence="4">Histidinol dehydrogenase</fullName>
    </recommendedName>
</protein>
<keyword evidence="1" id="KW-0472">Membrane</keyword>
<dbReference type="OrthoDB" id="5123489at2"/>
<accession>A0A4Q2KVI3</accession>
<dbReference type="EMBL" id="SDPN01000038">
    <property type="protein sequence ID" value="RXZ67832.1"/>
    <property type="molecule type" value="Genomic_DNA"/>
</dbReference>